<dbReference type="PANTHER" id="PTHR42928">
    <property type="entry name" value="TRICARBOXYLATE-BINDING PROTEIN"/>
    <property type="match status" value="1"/>
</dbReference>
<dbReference type="Gene3D" id="3.40.190.150">
    <property type="entry name" value="Bordetella uptake gene, domain 1"/>
    <property type="match status" value="1"/>
</dbReference>
<evidence type="ECO:0000256" key="2">
    <source>
        <dbReference type="SAM" id="SignalP"/>
    </source>
</evidence>
<protein>
    <submittedName>
        <fullName evidence="3">Tripartite-type tricarboxylate transporter, receptor component TctC</fullName>
    </submittedName>
</protein>
<reference evidence="3 4" key="1">
    <citation type="submission" date="2017-06" db="EMBL/GenBank/DDBJ databases">
        <authorList>
            <person name="Kim H.J."/>
            <person name="Triplett B.A."/>
        </authorList>
    </citation>
    <scope>NUCLEOTIDE SEQUENCE [LARGE SCALE GENOMIC DNA]</scope>
    <source>
        <strain evidence="3 4">U15</strain>
    </source>
</reference>
<dbReference type="RefSeq" id="WP_089400635.1">
    <property type="nucleotide sequence ID" value="NZ_FZOT01000014.1"/>
</dbReference>
<dbReference type="Pfam" id="PF03401">
    <property type="entry name" value="TctC"/>
    <property type="match status" value="1"/>
</dbReference>
<dbReference type="CDD" id="cd07012">
    <property type="entry name" value="PBP2_Bug_TTT"/>
    <property type="match status" value="1"/>
</dbReference>
<organism evidence="3 4">
    <name type="scientific">Noviherbaspirillum humi</name>
    <dbReference type="NCBI Taxonomy" id="1688639"/>
    <lineage>
        <taxon>Bacteria</taxon>
        <taxon>Pseudomonadati</taxon>
        <taxon>Pseudomonadota</taxon>
        <taxon>Betaproteobacteria</taxon>
        <taxon>Burkholderiales</taxon>
        <taxon>Oxalobacteraceae</taxon>
        <taxon>Noviherbaspirillum</taxon>
    </lineage>
</organism>
<feature type="chain" id="PRO_5012624845" evidence="2">
    <location>
        <begin position="26"/>
        <end position="324"/>
    </location>
</feature>
<accession>A0A239JWQ7</accession>
<dbReference type="AlphaFoldDB" id="A0A239JWQ7"/>
<dbReference type="InterPro" id="IPR005064">
    <property type="entry name" value="BUG"/>
</dbReference>
<sequence>MKRRTALAASLAIALTAAGLGAAQAQSGYPDKPIRVIIGYAPGGGTDLIARVLTQRMSEGLKQPIIIENKPGAQSIIAAQFVAKSAPDGYTLFFAPTGPISMNPAIHSKLPYSSTKDFAPIAMIGSFPLILTVAQNSPAKNVKQLVEFAKANPAKANYGASAAPFQLAAELFNQKTGTAFQYIGYKGSNESVNAVASGDITMTLADPPVVVGPAKSGRVRPLAITAASRHPSWPDVPTLVESGVPDMDIALWAGFLAPAGTPQPIIQRLQEEIARVVKLPDVQERLAGLGVDAAASTPEEFSRVISRDIAKWTAVAKTANIKAD</sequence>
<evidence type="ECO:0000313" key="4">
    <source>
        <dbReference type="Proteomes" id="UP000198284"/>
    </source>
</evidence>
<name>A0A239JWQ7_9BURK</name>
<gene>
    <name evidence="3" type="ORF">SAMN06265795_1146</name>
</gene>
<dbReference type="InterPro" id="IPR042100">
    <property type="entry name" value="Bug_dom1"/>
</dbReference>
<comment type="similarity">
    <text evidence="1">Belongs to the UPF0065 (bug) family.</text>
</comment>
<dbReference type="SUPFAM" id="SSF53850">
    <property type="entry name" value="Periplasmic binding protein-like II"/>
    <property type="match status" value="1"/>
</dbReference>
<feature type="signal peptide" evidence="2">
    <location>
        <begin position="1"/>
        <end position="25"/>
    </location>
</feature>
<keyword evidence="3" id="KW-0675">Receptor</keyword>
<keyword evidence="2" id="KW-0732">Signal</keyword>
<dbReference type="Proteomes" id="UP000198284">
    <property type="component" value="Unassembled WGS sequence"/>
</dbReference>
<dbReference type="EMBL" id="FZOT01000014">
    <property type="protein sequence ID" value="SNT10109.1"/>
    <property type="molecule type" value="Genomic_DNA"/>
</dbReference>
<keyword evidence="4" id="KW-1185">Reference proteome</keyword>
<evidence type="ECO:0000256" key="1">
    <source>
        <dbReference type="ARBA" id="ARBA00006987"/>
    </source>
</evidence>
<dbReference type="PIRSF" id="PIRSF017082">
    <property type="entry name" value="YflP"/>
    <property type="match status" value="1"/>
</dbReference>
<dbReference type="PANTHER" id="PTHR42928:SF5">
    <property type="entry name" value="BLR1237 PROTEIN"/>
    <property type="match status" value="1"/>
</dbReference>
<evidence type="ECO:0000313" key="3">
    <source>
        <dbReference type="EMBL" id="SNT10109.1"/>
    </source>
</evidence>
<proteinExistence type="inferred from homology"/>
<dbReference type="Gene3D" id="3.40.190.10">
    <property type="entry name" value="Periplasmic binding protein-like II"/>
    <property type="match status" value="1"/>
</dbReference>
<dbReference type="OrthoDB" id="8627641at2"/>